<keyword evidence="3" id="KW-1185">Reference proteome</keyword>
<feature type="transmembrane region" description="Helical" evidence="1">
    <location>
        <begin position="102"/>
        <end position="124"/>
    </location>
</feature>
<feature type="transmembrane region" description="Helical" evidence="1">
    <location>
        <begin position="170"/>
        <end position="189"/>
    </location>
</feature>
<accession>A0A2V3UC10</accession>
<sequence>MRDTKSPIFIRKAWGRVAAYADHSDPMVAACNLIALVVASNQPFYPLYVFWMVSDHVWPTFFTFLSTPLFLAVPALARRWPVAGRALLPIAGLSNTVVSAKVFGPASGVEIFLIPCALISAIFFRSSERQISFLLIGATLLIYFGLHGLYGTPAHLYSPTEYFSFSRLNAMSAATLTIFIGLIASGLISQIKTRT</sequence>
<dbReference type="AlphaFoldDB" id="A0A2V3UC10"/>
<feature type="transmembrane region" description="Helical" evidence="1">
    <location>
        <begin position="131"/>
        <end position="150"/>
    </location>
</feature>
<comment type="caution">
    <text evidence="2">The sequence shown here is derived from an EMBL/GenBank/DDBJ whole genome shotgun (WGS) entry which is preliminary data.</text>
</comment>
<evidence type="ECO:0000313" key="3">
    <source>
        <dbReference type="Proteomes" id="UP000248021"/>
    </source>
</evidence>
<keyword evidence="1" id="KW-0812">Transmembrane</keyword>
<name>A0A2V3UC10_9HYPH</name>
<keyword evidence="1" id="KW-1133">Transmembrane helix</keyword>
<reference evidence="2 3" key="1">
    <citation type="submission" date="2018-05" db="EMBL/GenBank/DDBJ databases">
        <title>Genomic Encyclopedia of Type Strains, Phase IV (KMG-IV): sequencing the most valuable type-strain genomes for metagenomic binning, comparative biology and taxonomic classification.</title>
        <authorList>
            <person name="Goeker M."/>
        </authorList>
    </citation>
    <scope>NUCLEOTIDE SEQUENCE [LARGE SCALE GENOMIC DNA]</scope>
    <source>
        <strain evidence="2 3">DSM 6462</strain>
    </source>
</reference>
<gene>
    <name evidence="2" type="ORF">C7450_103501</name>
</gene>
<dbReference type="Proteomes" id="UP000248021">
    <property type="component" value="Unassembled WGS sequence"/>
</dbReference>
<keyword evidence="1" id="KW-0472">Membrane</keyword>
<dbReference type="OrthoDB" id="7593905at2"/>
<organism evidence="2 3">
    <name type="scientific">Chelatococcus asaccharovorans</name>
    <dbReference type="NCBI Taxonomy" id="28210"/>
    <lineage>
        <taxon>Bacteria</taxon>
        <taxon>Pseudomonadati</taxon>
        <taxon>Pseudomonadota</taxon>
        <taxon>Alphaproteobacteria</taxon>
        <taxon>Hyphomicrobiales</taxon>
        <taxon>Chelatococcaceae</taxon>
        <taxon>Chelatococcus</taxon>
    </lineage>
</organism>
<feature type="transmembrane region" description="Helical" evidence="1">
    <location>
        <begin position="27"/>
        <end position="45"/>
    </location>
</feature>
<protein>
    <submittedName>
        <fullName evidence="2">Uncharacterized protein</fullName>
    </submittedName>
</protein>
<evidence type="ECO:0000256" key="1">
    <source>
        <dbReference type="SAM" id="Phobius"/>
    </source>
</evidence>
<dbReference type="RefSeq" id="WP_110374245.1">
    <property type="nucleotide sequence ID" value="NZ_JAHBRY010000001.1"/>
</dbReference>
<dbReference type="EMBL" id="QJJK01000003">
    <property type="protein sequence ID" value="PXW61979.1"/>
    <property type="molecule type" value="Genomic_DNA"/>
</dbReference>
<proteinExistence type="predicted"/>
<evidence type="ECO:0000313" key="2">
    <source>
        <dbReference type="EMBL" id="PXW61979.1"/>
    </source>
</evidence>